<dbReference type="EMBL" id="QNRR01000005">
    <property type="protein sequence ID" value="RBP43845.1"/>
    <property type="molecule type" value="Genomic_DNA"/>
</dbReference>
<reference evidence="1 2" key="1">
    <citation type="submission" date="2018-06" db="EMBL/GenBank/DDBJ databases">
        <title>Genomic Encyclopedia of Type Strains, Phase IV (KMG-IV): sequencing the most valuable type-strain genomes for metagenomic binning, comparative biology and taxonomic classification.</title>
        <authorList>
            <person name="Goeker M."/>
        </authorList>
    </citation>
    <scope>NUCLEOTIDE SEQUENCE [LARGE SCALE GENOMIC DNA]</scope>
    <source>
        <strain evidence="1 2">DSM 25532</strain>
    </source>
</reference>
<comment type="caution">
    <text evidence="1">The sequence shown here is derived from an EMBL/GenBank/DDBJ whole genome shotgun (WGS) entry which is preliminary data.</text>
</comment>
<keyword evidence="2" id="KW-1185">Reference proteome</keyword>
<dbReference type="RefSeq" id="WP_113959309.1">
    <property type="nucleotide sequence ID" value="NZ_QNRR01000005.1"/>
</dbReference>
<sequence length="116" mass="12907">MTTDEAFVAELRTAILGDMLEQYLTMVCDTDPASINDDGWRAFIGWVQESGPLGTTSARTVIRQVLCNAISKTLAVLDGSSNLATMREKIVVLYDGQEIQDNLTDNFWEQEEEEEG</sequence>
<evidence type="ECO:0000313" key="1">
    <source>
        <dbReference type="EMBL" id="RBP43845.1"/>
    </source>
</evidence>
<organism evidence="1 2">
    <name type="scientific">Roseimicrobium gellanilyticum</name>
    <dbReference type="NCBI Taxonomy" id="748857"/>
    <lineage>
        <taxon>Bacteria</taxon>
        <taxon>Pseudomonadati</taxon>
        <taxon>Verrucomicrobiota</taxon>
        <taxon>Verrucomicrobiia</taxon>
        <taxon>Verrucomicrobiales</taxon>
        <taxon>Verrucomicrobiaceae</taxon>
        <taxon>Roseimicrobium</taxon>
    </lineage>
</organism>
<proteinExistence type="predicted"/>
<evidence type="ECO:0000313" key="2">
    <source>
        <dbReference type="Proteomes" id="UP000253426"/>
    </source>
</evidence>
<dbReference type="AlphaFoldDB" id="A0A366HPD8"/>
<accession>A0A366HPD8</accession>
<protein>
    <submittedName>
        <fullName evidence="1">Uncharacterized protein</fullName>
    </submittedName>
</protein>
<gene>
    <name evidence="1" type="ORF">DES53_105244</name>
</gene>
<name>A0A366HPD8_9BACT</name>
<dbReference type="Proteomes" id="UP000253426">
    <property type="component" value="Unassembled WGS sequence"/>
</dbReference>